<dbReference type="Pfam" id="PF01915">
    <property type="entry name" value="Glyco_hydro_3_C"/>
    <property type="match status" value="1"/>
</dbReference>
<organism evidence="7 8">
    <name type="scientific">Candidatus Eisenbergiella merdipullorum</name>
    <dbReference type="NCBI Taxonomy" id="2838553"/>
    <lineage>
        <taxon>Bacteria</taxon>
        <taxon>Bacillati</taxon>
        <taxon>Bacillota</taxon>
        <taxon>Clostridia</taxon>
        <taxon>Lachnospirales</taxon>
        <taxon>Lachnospiraceae</taxon>
        <taxon>Eisenbergiella</taxon>
    </lineage>
</organism>
<dbReference type="Gene3D" id="3.40.50.1700">
    <property type="entry name" value="Glycoside hydrolase family 3 C-terminal domain"/>
    <property type="match status" value="1"/>
</dbReference>
<evidence type="ECO:0000313" key="8">
    <source>
        <dbReference type="Proteomes" id="UP000886858"/>
    </source>
</evidence>
<feature type="compositionally biased region" description="Low complexity" evidence="5">
    <location>
        <begin position="837"/>
        <end position="851"/>
    </location>
</feature>
<dbReference type="PROSITE" id="PS00775">
    <property type="entry name" value="GLYCOSYL_HYDROL_F3"/>
    <property type="match status" value="1"/>
</dbReference>
<dbReference type="InterPro" id="IPR050288">
    <property type="entry name" value="Cellulose_deg_GH3"/>
</dbReference>
<keyword evidence="4" id="KW-0326">Glycosidase</keyword>
<dbReference type="PRINTS" id="PR00133">
    <property type="entry name" value="GLHYDRLASE3"/>
</dbReference>
<dbReference type="GO" id="GO:0005975">
    <property type="term" value="P:carbohydrate metabolic process"/>
    <property type="evidence" value="ECO:0007669"/>
    <property type="project" value="InterPro"/>
</dbReference>
<dbReference type="InterPro" id="IPR017853">
    <property type="entry name" value="GH"/>
</dbReference>
<dbReference type="SUPFAM" id="SSF52279">
    <property type="entry name" value="Beta-D-glucan exohydrolase, C-terminal domain"/>
    <property type="match status" value="1"/>
</dbReference>
<gene>
    <name evidence="7" type="ORF">H9717_15770</name>
</gene>
<reference evidence="7" key="2">
    <citation type="submission" date="2021-04" db="EMBL/GenBank/DDBJ databases">
        <authorList>
            <person name="Gilroy R."/>
        </authorList>
    </citation>
    <scope>NUCLEOTIDE SEQUENCE</scope>
    <source>
        <strain evidence="7">CHK179-7159</strain>
    </source>
</reference>
<proteinExistence type="inferred from homology"/>
<dbReference type="SMART" id="SM01217">
    <property type="entry name" value="Fn3_like"/>
    <property type="match status" value="1"/>
</dbReference>
<dbReference type="Pfam" id="PF00933">
    <property type="entry name" value="Glyco_hydro_3"/>
    <property type="match status" value="1"/>
</dbReference>
<keyword evidence="3" id="KW-0119">Carbohydrate metabolism</keyword>
<evidence type="ECO:0000259" key="6">
    <source>
        <dbReference type="SMART" id="SM01217"/>
    </source>
</evidence>
<dbReference type="Gene3D" id="3.20.20.300">
    <property type="entry name" value="Glycoside hydrolase, family 3, N-terminal domain"/>
    <property type="match status" value="1"/>
</dbReference>
<evidence type="ECO:0000313" key="7">
    <source>
        <dbReference type="EMBL" id="HJA94545.1"/>
    </source>
</evidence>
<evidence type="ECO:0000256" key="4">
    <source>
        <dbReference type="RuleBase" id="RU361161"/>
    </source>
</evidence>
<dbReference type="InterPro" id="IPR026891">
    <property type="entry name" value="Fn3-like"/>
</dbReference>
<evidence type="ECO:0000256" key="2">
    <source>
        <dbReference type="ARBA" id="ARBA00022801"/>
    </source>
</evidence>
<name>A0A9D2L2K2_9FIRM</name>
<reference evidence="7" key="1">
    <citation type="journal article" date="2021" name="PeerJ">
        <title>Extensive microbial diversity within the chicken gut microbiome revealed by metagenomics and culture.</title>
        <authorList>
            <person name="Gilroy R."/>
            <person name="Ravi A."/>
            <person name="Getino M."/>
            <person name="Pursley I."/>
            <person name="Horton D.L."/>
            <person name="Alikhan N.F."/>
            <person name="Baker D."/>
            <person name="Gharbi K."/>
            <person name="Hall N."/>
            <person name="Watson M."/>
            <person name="Adriaenssens E.M."/>
            <person name="Foster-Nyarko E."/>
            <person name="Jarju S."/>
            <person name="Secka A."/>
            <person name="Antonio M."/>
            <person name="Oren A."/>
            <person name="Chaudhuri R.R."/>
            <person name="La Ragione R."/>
            <person name="Hildebrand F."/>
            <person name="Pallen M.J."/>
        </authorList>
    </citation>
    <scope>NUCLEOTIDE SEQUENCE</scope>
    <source>
        <strain evidence="7">CHK179-7159</strain>
    </source>
</reference>
<comment type="caution">
    <text evidence="7">The sequence shown here is derived from an EMBL/GenBank/DDBJ whole genome shotgun (WGS) entry which is preliminary data.</text>
</comment>
<dbReference type="SUPFAM" id="SSF51445">
    <property type="entry name" value="(Trans)glycosidases"/>
    <property type="match status" value="1"/>
</dbReference>
<dbReference type="Pfam" id="PF14310">
    <property type="entry name" value="Fn3-like"/>
    <property type="match status" value="1"/>
</dbReference>
<evidence type="ECO:0000256" key="1">
    <source>
        <dbReference type="ARBA" id="ARBA00005336"/>
    </source>
</evidence>
<feature type="region of interest" description="Disordered" evidence="5">
    <location>
        <begin position="811"/>
        <end position="861"/>
    </location>
</feature>
<sequence length="968" mass="104870">MSRKKIGVPLEGFGELCRSVAAQGAVLLKNEAKTLPVTDGERVAVFGRIQKDYYRSGTGSGGSVNAPYTTNLLDSLRECENLTVDEELASVYEEWIRNNPFDDGGGVWAGEPWSQKEMEVSEELAAAAARRADKALVVIGRTAGEAKDYEDLPGGFRLSEGEERLLETVTKYFQKTAVILNVSCVIDMSFLERACGRLVTAVLYVWHGGQEGGHAAADVISGRMTPCGKLADTIAGGIADYPSTANHGNLRENVYQEDIYAGYRYFETFAPGKVRFPFGFGLSYTTFSLEADCALLKEDRIEVSVRVRNTGDRYAGKEVVQVYYSAPQGKLGRPARELAAFAKTGLLKPGEEEEVTLSFPVCAMAAYDDGGYTGNRSCWVLEEGLYEILVGNSSRDLKPVPVAEDGEQTPQKAKAGFRVEEVRVVRRLEEACAPQKSFWRLVPGKKKADGTFEHAGQEVPTASVSLAERIRDRLPGALTQTGNQGIRLQDVREGTASLESFVAQLSKEELAVMVRGEGMCPPRVTPGVASCFGGLTDSLQRDYGIPVAAASDGPSGIRMDVGALATQVPIGTLLACTFDEKLVEELYVMEGKELVRNEIDTLLGPGMNLHRNPLNGRNFEYFSEDPLLTGKIAAANVRGIKKGGSHATIKHFACNSQEKERNKVNAAVSERALRELYLKGFEIAVKEGGADCVMTAYNPINGHWCASNYDLNTTILRGEWGFAGIVMTDWWSTMNDCAEGGKESPSNTAAMVRAQNDLYMVVDNLAAEKNPMQDNTLEALAEGTLTLGELQRCVMNICRFLLNTQAMERSMDRKAEEPERIPALSSGSGMSGGEMAGGDSESSGAARGEAAQPSADGSFRLMQPSETGIRFRVPEAEGDGAAPSSGKARPWKVHACMKFNNKDTRAQSACNLLLNGVRFATPQVSGTGGKSVIRDLGAVLLEPGVYELTLQNTKMPGLEVEWVEFTPE</sequence>
<dbReference type="InterPro" id="IPR001764">
    <property type="entry name" value="Glyco_hydro_3_N"/>
</dbReference>
<dbReference type="InterPro" id="IPR019800">
    <property type="entry name" value="Glyco_hydro_3_AS"/>
</dbReference>
<keyword evidence="2 4" id="KW-0378">Hydrolase</keyword>
<dbReference type="InterPro" id="IPR002772">
    <property type="entry name" value="Glyco_hydro_3_C"/>
</dbReference>
<comment type="similarity">
    <text evidence="1 4">Belongs to the glycosyl hydrolase 3 family.</text>
</comment>
<dbReference type="Gene3D" id="2.60.40.10">
    <property type="entry name" value="Immunoglobulins"/>
    <property type="match status" value="1"/>
</dbReference>
<feature type="compositionally biased region" description="Basic and acidic residues" evidence="5">
    <location>
        <begin position="811"/>
        <end position="820"/>
    </location>
</feature>
<dbReference type="GO" id="GO:0004553">
    <property type="term" value="F:hydrolase activity, hydrolyzing O-glycosyl compounds"/>
    <property type="evidence" value="ECO:0007669"/>
    <property type="project" value="InterPro"/>
</dbReference>
<dbReference type="EMBL" id="DWYY01000180">
    <property type="protein sequence ID" value="HJA94545.1"/>
    <property type="molecule type" value="Genomic_DNA"/>
</dbReference>
<dbReference type="PANTHER" id="PTHR42715:SF10">
    <property type="entry name" value="BETA-GLUCOSIDASE"/>
    <property type="match status" value="1"/>
</dbReference>
<dbReference type="PANTHER" id="PTHR42715">
    <property type="entry name" value="BETA-GLUCOSIDASE"/>
    <property type="match status" value="1"/>
</dbReference>
<dbReference type="InterPro" id="IPR036881">
    <property type="entry name" value="Glyco_hydro_3_C_sf"/>
</dbReference>
<feature type="domain" description="Fibronectin type III-like" evidence="6">
    <location>
        <begin position="318"/>
        <end position="394"/>
    </location>
</feature>
<protein>
    <submittedName>
        <fullName evidence="7">Glycoside hydrolase family 3 C-terminal domain-containing protein</fullName>
    </submittedName>
</protein>
<evidence type="ECO:0000256" key="3">
    <source>
        <dbReference type="ARBA" id="ARBA00023277"/>
    </source>
</evidence>
<dbReference type="AlphaFoldDB" id="A0A9D2L2K2"/>
<accession>A0A9D2L2K2</accession>
<dbReference type="InterPro" id="IPR036962">
    <property type="entry name" value="Glyco_hydro_3_N_sf"/>
</dbReference>
<dbReference type="Proteomes" id="UP000886858">
    <property type="component" value="Unassembled WGS sequence"/>
</dbReference>
<evidence type="ECO:0000256" key="5">
    <source>
        <dbReference type="SAM" id="MobiDB-lite"/>
    </source>
</evidence>
<dbReference type="InterPro" id="IPR013783">
    <property type="entry name" value="Ig-like_fold"/>
</dbReference>